<dbReference type="RefSeq" id="WP_157623590.1">
    <property type="nucleotide sequence ID" value="NZ_JBHEZZ010000006.1"/>
</dbReference>
<evidence type="ECO:0000313" key="2">
    <source>
        <dbReference type="Proteomes" id="UP001592528"/>
    </source>
</evidence>
<name>A0ABV6ULU5_9ACTN</name>
<gene>
    <name evidence="1" type="ORF">ACEZDJ_14145</name>
</gene>
<reference evidence="1 2" key="1">
    <citation type="submission" date="2024-09" db="EMBL/GenBank/DDBJ databases">
        <authorList>
            <person name="Lee S.D."/>
        </authorList>
    </citation>
    <scope>NUCLEOTIDE SEQUENCE [LARGE SCALE GENOMIC DNA]</scope>
    <source>
        <strain evidence="1 2">N1-5</strain>
    </source>
</reference>
<protein>
    <submittedName>
        <fullName evidence="1">Uncharacterized protein</fullName>
    </submittedName>
</protein>
<evidence type="ECO:0000313" key="1">
    <source>
        <dbReference type="EMBL" id="MFC1402428.1"/>
    </source>
</evidence>
<keyword evidence="2" id="KW-1185">Reference proteome</keyword>
<accession>A0ABV6ULU5</accession>
<proteinExistence type="predicted"/>
<comment type="caution">
    <text evidence="1">The sequence shown here is derived from an EMBL/GenBank/DDBJ whole genome shotgun (WGS) entry which is preliminary data.</text>
</comment>
<organism evidence="1 2">
    <name type="scientific">Streptacidiphilus cavernicola</name>
    <dbReference type="NCBI Taxonomy" id="3342716"/>
    <lineage>
        <taxon>Bacteria</taxon>
        <taxon>Bacillati</taxon>
        <taxon>Actinomycetota</taxon>
        <taxon>Actinomycetes</taxon>
        <taxon>Kitasatosporales</taxon>
        <taxon>Streptomycetaceae</taxon>
        <taxon>Streptacidiphilus</taxon>
    </lineage>
</organism>
<dbReference type="Proteomes" id="UP001592528">
    <property type="component" value="Unassembled WGS sequence"/>
</dbReference>
<dbReference type="EMBL" id="JBHEZZ010000006">
    <property type="protein sequence ID" value="MFC1402428.1"/>
    <property type="molecule type" value="Genomic_DNA"/>
</dbReference>
<sequence length="194" mass="21507">MDRWLAACIATYAASATPSLGGFANHLATQLQSSPTPGKARLFHIAGYVKDAGGLHPEFYFVRNIRGINATTGDYEGVTPTYQVTEDFWTRDYPQAPVGMFAAGNSQRYFNGYTPGRIAYYGAMQKLQEFYEQVWHEPSWKFRRPASLDELAAFIRLELETINTLFASSDYPSPYIGGDIQIESIPAPSGAISL</sequence>